<dbReference type="GO" id="GO:0006369">
    <property type="term" value="P:termination of RNA polymerase II transcription"/>
    <property type="evidence" value="ECO:0007669"/>
    <property type="project" value="InterPro"/>
</dbReference>
<feature type="region of interest" description="Disordered" evidence="1">
    <location>
        <begin position="1"/>
        <end position="72"/>
    </location>
</feature>
<dbReference type="InterPro" id="IPR006569">
    <property type="entry name" value="CID_dom"/>
</dbReference>
<dbReference type="SMART" id="SM00582">
    <property type="entry name" value="RPR"/>
    <property type="match status" value="1"/>
</dbReference>
<feature type="region of interest" description="Disordered" evidence="1">
    <location>
        <begin position="509"/>
        <end position="532"/>
    </location>
</feature>
<name>A0AAD9FP59_PAPLA</name>
<comment type="caution">
    <text evidence="3">The sequence shown here is derived from an EMBL/GenBank/DDBJ whole genome shotgun (WGS) entry which is preliminary data.</text>
</comment>
<evidence type="ECO:0000313" key="4">
    <source>
        <dbReference type="Proteomes" id="UP001182556"/>
    </source>
</evidence>
<dbReference type="EMBL" id="JAODAN010000005">
    <property type="protein sequence ID" value="KAK1924209.1"/>
    <property type="molecule type" value="Genomic_DNA"/>
</dbReference>
<dbReference type="GO" id="GO:0031124">
    <property type="term" value="P:mRNA 3'-end processing"/>
    <property type="evidence" value="ECO:0007669"/>
    <property type="project" value="InterPro"/>
</dbReference>
<dbReference type="Pfam" id="PF21936">
    <property type="entry name" value="Pcf11_C"/>
    <property type="match status" value="1"/>
</dbReference>
<feature type="compositionally biased region" description="Pro residues" evidence="1">
    <location>
        <begin position="303"/>
        <end position="312"/>
    </location>
</feature>
<dbReference type="PANTHER" id="PTHR15921">
    <property type="entry name" value="PRE-MRNA CLEAVAGE COMPLEX II"/>
    <property type="match status" value="1"/>
</dbReference>
<accession>A0AAD9FP59</accession>
<keyword evidence="4" id="KW-1185">Reference proteome</keyword>
<dbReference type="InterPro" id="IPR008942">
    <property type="entry name" value="ENTH_VHS"/>
</dbReference>
<feature type="region of interest" description="Disordered" evidence="1">
    <location>
        <begin position="298"/>
        <end position="317"/>
    </location>
</feature>
<dbReference type="InterPro" id="IPR045154">
    <property type="entry name" value="PCF11-like"/>
</dbReference>
<dbReference type="FunFam" id="1.25.40.90:FF:000016">
    <property type="entry name" value="mRNA cleavage factor complex component Pcf11"/>
    <property type="match status" value="1"/>
</dbReference>
<feature type="compositionally biased region" description="Basic and acidic residues" evidence="1">
    <location>
        <begin position="678"/>
        <end position="693"/>
    </location>
</feature>
<feature type="domain" description="CID" evidence="2">
    <location>
        <begin position="68"/>
        <end position="209"/>
    </location>
</feature>
<feature type="region of interest" description="Disordered" evidence="1">
    <location>
        <begin position="609"/>
        <end position="714"/>
    </location>
</feature>
<dbReference type="PANTHER" id="PTHR15921:SF3">
    <property type="entry name" value="PRE-MRNA CLEAVAGE COMPLEX 2 PROTEIN PCF11"/>
    <property type="match status" value="1"/>
</dbReference>
<dbReference type="Pfam" id="PF04818">
    <property type="entry name" value="CID"/>
    <property type="match status" value="1"/>
</dbReference>
<dbReference type="InterPro" id="IPR054127">
    <property type="entry name" value="Pcf11_C"/>
</dbReference>
<reference evidence="3" key="1">
    <citation type="submission" date="2023-02" db="EMBL/GenBank/DDBJ databases">
        <title>Identification and recombinant expression of a fungal hydrolase from Papiliotrema laurentii that hydrolyzes apple cutin and clears colloidal polyester polyurethane.</title>
        <authorList>
            <consortium name="DOE Joint Genome Institute"/>
            <person name="Roman V.A."/>
            <person name="Bojanowski C."/>
            <person name="Crable B.R."/>
            <person name="Wagner D.N."/>
            <person name="Hung C.S."/>
            <person name="Nadeau L.J."/>
            <person name="Schratz L."/>
            <person name="Haridas S."/>
            <person name="Pangilinan J."/>
            <person name="Lipzen A."/>
            <person name="Na H."/>
            <person name="Yan M."/>
            <person name="Ng V."/>
            <person name="Grigoriev I.V."/>
            <person name="Spatafora J.W."/>
            <person name="Barlow D."/>
            <person name="Biffinger J."/>
            <person name="Kelley-Loughnane N."/>
            <person name="Varaljay V.A."/>
            <person name="Crookes-Goodson W.J."/>
        </authorList>
    </citation>
    <scope>NUCLEOTIDE SEQUENCE</scope>
    <source>
        <strain evidence="3">5307AH</strain>
    </source>
</reference>
<evidence type="ECO:0000259" key="2">
    <source>
        <dbReference type="PROSITE" id="PS51391"/>
    </source>
</evidence>
<evidence type="ECO:0000256" key="1">
    <source>
        <dbReference type="SAM" id="MobiDB-lite"/>
    </source>
</evidence>
<dbReference type="InterPro" id="IPR047415">
    <property type="entry name" value="Pcf11_CID"/>
</dbReference>
<dbReference type="AlphaFoldDB" id="A0AAD9FP59"/>
<dbReference type="PROSITE" id="PS51391">
    <property type="entry name" value="CID"/>
    <property type="match status" value="1"/>
</dbReference>
<feature type="compositionally biased region" description="Polar residues" evidence="1">
    <location>
        <begin position="514"/>
        <end position="531"/>
    </location>
</feature>
<dbReference type="Proteomes" id="UP001182556">
    <property type="component" value="Unassembled WGS sequence"/>
</dbReference>
<organism evidence="3 4">
    <name type="scientific">Papiliotrema laurentii</name>
    <name type="common">Cryptococcus laurentii</name>
    <dbReference type="NCBI Taxonomy" id="5418"/>
    <lineage>
        <taxon>Eukaryota</taxon>
        <taxon>Fungi</taxon>
        <taxon>Dikarya</taxon>
        <taxon>Basidiomycota</taxon>
        <taxon>Agaricomycotina</taxon>
        <taxon>Tremellomycetes</taxon>
        <taxon>Tremellales</taxon>
        <taxon>Rhynchogastremaceae</taxon>
        <taxon>Papiliotrema</taxon>
    </lineage>
</organism>
<sequence length="748" mass="80431">MDYHYRPPTASSYGATNPPYGGQGQAPYAGHASQGGYPPYNARPNVPAGGGYGYPTPAPPQQPQAQPPSDPFRAYYAGRLRELTFNSRPIIQDLSLIAMQQRDAGNWPNMNAVVEEIEGAVLRASPQSKLPILYLIDSISKNVGAPYTTTLLPPIIPRLYRRTYREVDGVTKAKMEEMIALWRTGGPNRTDLYGPDVRLAIERDIFGSAGAPARPTQQPQQRFPTKDQVLQTLHATLDTKQRESATKPWDATPRHQVGVLQQIAQLLATTDVSPQELQNIMEQLKSMVPPIAAATPPTHTTFTPPPYPPQPPSTTSMPAPNLPPFPPPRIRDEGYRSVSNPLSAVPPNMTTPTINGQTPVPGSVTPVPVASSTPIPAPVPLAPVIPANVADILRNLNSSGLLSNPRTPDSANVSLPTKNLLASYEDMVLSMDLRLESLDLNRMSALPVSHLPVRCKQCGIRFPEGESKMQAHLDWHFRRNKSKTETGGRGAHRRWLPRAEEWVNDFAANAEPGPSTSTAIPNSPSTGTSTAGAKLTAEQLARYAARTIRAPTNPVQAGKPCPICKEPFKAELEDDEWIWRNAIEINGVIYHATCRAEQMQARKIAKMLTPGGRVSSSKSPGLTPQPGEPADMSVREESVRPAEIEAEVKQEAGPLNGAATTTPAVEAQADPSSVPIKRKAEDTEGDEAKRVKVDEDEAASAAPLVPDMPMPVETDGVGEAVTAIGEPSGDGTAEAQIGDIQLADAGSA</sequence>
<evidence type="ECO:0000313" key="3">
    <source>
        <dbReference type="EMBL" id="KAK1924209.1"/>
    </source>
</evidence>
<dbReference type="Gene3D" id="1.25.40.90">
    <property type="match status" value="1"/>
</dbReference>
<feature type="compositionally biased region" description="Pro residues" evidence="1">
    <location>
        <begin position="56"/>
        <end position="70"/>
    </location>
</feature>
<dbReference type="GO" id="GO:0000993">
    <property type="term" value="F:RNA polymerase II complex binding"/>
    <property type="evidence" value="ECO:0007669"/>
    <property type="project" value="InterPro"/>
</dbReference>
<dbReference type="GO" id="GO:0005737">
    <property type="term" value="C:cytoplasm"/>
    <property type="evidence" value="ECO:0007669"/>
    <property type="project" value="TreeGrafter"/>
</dbReference>
<proteinExistence type="predicted"/>
<dbReference type="GO" id="GO:0003729">
    <property type="term" value="F:mRNA binding"/>
    <property type="evidence" value="ECO:0007669"/>
    <property type="project" value="InterPro"/>
</dbReference>
<dbReference type="SUPFAM" id="SSF48464">
    <property type="entry name" value="ENTH/VHS domain"/>
    <property type="match status" value="1"/>
</dbReference>
<protein>
    <recommendedName>
        <fullName evidence="2">CID domain-containing protein</fullName>
    </recommendedName>
</protein>
<dbReference type="CDD" id="cd16982">
    <property type="entry name" value="CID_Pcf11"/>
    <property type="match status" value="1"/>
</dbReference>
<dbReference type="GO" id="GO:0005849">
    <property type="term" value="C:mRNA cleavage factor complex"/>
    <property type="evidence" value="ECO:0007669"/>
    <property type="project" value="TreeGrafter"/>
</dbReference>
<feature type="compositionally biased region" description="Basic and acidic residues" evidence="1">
    <location>
        <begin position="633"/>
        <end position="650"/>
    </location>
</feature>
<gene>
    <name evidence="3" type="ORF">DB88DRAFT_489464</name>
</gene>